<dbReference type="OMA" id="RENIWYL"/>
<dbReference type="HOGENOM" id="CLU_655617_0_0_1"/>
<dbReference type="VEuPathDB" id="FungiDB:TRIVIDRAFT_61862"/>
<dbReference type="InParanoid" id="G9MI30"/>
<proteinExistence type="predicted"/>
<organism evidence="2 3">
    <name type="scientific">Hypocrea virens (strain Gv29-8 / FGSC 10586)</name>
    <name type="common">Gliocladium virens</name>
    <name type="synonym">Trichoderma virens</name>
    <dbReference type="NCBI Taxonomy" id="413071"/>
    <lineage>
        <taxon>Eukaryota</taxon>
        <taxon>Fungi</taxon>
        <taxon>Dikarya</taxon>
        <taxon>Ascomycota</taxon>
        <taxon>Pezizomycotina</taxon>
        <taxon>Sordariomycetes</taxon>
        <taxon>Hypocreomycetidae</taxon>
        <taxon>Hypocreales</taxon>
        <taxon>Hypocreaceae</taxon>
        <taxon>Trichoderma</taxon>
    </lineage>
</organism>
<accession>G9MI30</accession>
<dbReference type="GeneID" id="25796282"/>
<keyword evidence="3" id="KW-1185">Reference proteome</keyword>
<feature type="compositionally biased region" description="Low complexity" evidence="1">
    <location>
        <begin position="211"/>
        <end position="235"/>
    </location>
</feature>
<reference evidence="2 3" key="1">
    <citation type="journal article" date="2011" name="Genome Biol.">
        <title>Comparative genome sequence analysis underscores mycoparasitism as the ancestral life style of Trichoderma.</title>
        <authorList>
            <person name="Kubicek C.P."/>
            <person name="Herrera-Estrella A."/>
            <person name="Seidl-Seiboth V."/>
            <person name="Martinez D.A."/>
            <person name="Druzhinina I.S."/>
            <person name="Thon M."/>
            <person name="Zeilinger S."/>
            <person name="Casas-Flores S."/>
            <person name="Horwitz B.A."/>
            <person name="Mukherjee P.K."/>
            <person name="Mukherjee M."/>
            <person name="Kredics L."/>
            <person name="Alcaraz L.D."/>
            <person name="Aerts A."/>
            <person name="Antal Z."/>
            <person name="Atanasova L."/>
            <person name="Cervantes-Badillo M.G."/>
            <person name="Challacombe J."/>
            <person name="Chertkov O."/>
            <person name="McCluskey K."/>
            <person name="Coulpier F."/>
            <person name="Deshpande N."/>
            <person name="von Doehren H."/>
            <person name="Ebbole D.J."/>
            <person name="Esquivel-Naranjo E.U."/>
            <person name="Fekete E."/>
            <person name="Flipphi M."/>
            <person name="Glaser F."/>
            <person name="Gomez-Rodriguez E.Y."/>
            <person name="Gruber S."/>
            <person name="Han C."/>
            <person name="Henrissat B."/>
            <person name="Hermosa R."/>
            <person name="Hernandez-Onate M."/>
            <person name="Karaffa L."/>
            <person name="Kosti I."/>
            <person name="Le Crom S."/>
            <person name="Lindquist E."/>
            <person name="Lucas S."/>
            <person name="Luebeck M."/>
            <person name="Luebeck P.S."/>
            <person name="Margeot A."/>
            <person name="Metz B."/>
            <person name="Misra M."/>
            <person name="Nevalainen H."/>
            <person name="Omann M."/>
            <person name="Packer N."/>
            <person name="Perrone G."/>
            <person name="Uresti-Rivera E.E."/>
            <person name="Salamov A."/>
            <person name="Schmoll M."/>
            <person name="Seiboth B."/>
            <person name="Shapiro H."/>
            <person name="Sukno S."/>
            <person name="Tamayo-Ramos J.A."/>
            <person name="Tisch D."/>
            <person name="Wiest A."/>
            <person name="Wilkinson H.H."/>
            <person name="Zhang M."/>
            <person name="Coutinho P.M."/>
            <person name="Kenerley C.M."/>
            <person name="Monte E."/>
            <person name="Baker S.E."/>
            <person name="Grigoriev I.V."/>
        </authorList>
    </citation>
    <scope>NUCLEOTIDE SEQUENCE [LARGE SCALE GENOMIC DNA]</scope>
    <source>
        <strain evidence="3">Gv29-8 / FGSC 10586</strain>
    </source>
</reference>
<evidence type="ECO:0000313" key="2">
    <source>
        <dbReference type="EMBL" id="EHK25147.1"/>
    </source>
</evidence>
<feature type="region of interest" description="Disordered" evidence="1">
    <location>
        <begin position="199"/>
        <end position="235"/>
    </location>
</feature>
<name>G9MI30_HYPVG</name>
<feature type="region of interest" description="Disordered" evidence="1">
    <location>
        <begin position="293"/>
        <end position="342"/>
    </location>
</feature>
<evidence type="ECO:0000313" key="3">
    <source>
        <dbReference type="Proteomes" id="UP000007115"/>
    </source>
</evidence>
<sequence length="419" mass="46130">MSFSRNRRHRRPIIIEPIQTGHANLLDRPHRFSRRRLSPLSGAISADVHSLNSVVPGFGNMRREMRFAERQALRKIRIPDATSAVVPFTNPGVEPAYYGSCVRRSIIVESPSARGHHMPGGRGGIPLPCSPGTLRMSLSVTLSANVTPTSPSSESDIRRMQLADIQRSRLELWEQGPKRFGRLEDADVFVRPLPLKTSHEDVRSLSEDPGTPSTTSSSSPLPSPALLSPTSTSSRRLSVRAIIHSKSHSPIGLKREFDLDALRATIPDPLPSPRSPNFNAEALLSNLEPLNRKRRASYPPDAASIDASGVEEEDEDGEEGRDGDVRNTAKTVTSPRPSKRRRFSAQSIAVPINVQYARAQLPALAAVIMSDRVLRGDTIELALPHPQVWPETVAYVYTGESQLITEQIKENILYLGGKI</sequence>
<evidence type="ECO:0000256" key="1">
    <source>
        <dbReference type="SAM" id="MobiDB-lite"/>
    </source>
</evidence>
<dbReference type="AlphaFoldDB" id="G9MI30"/>
<dbReference type="OrthoDB" id="3492129at2759"/>
<comment type="caution">
    <text evidence="2">The sequence shown here is derived from an EMBL/GenBank/DDBJ whole genome shotgun (WGS) entry which is preliminary data.</text>
</comment>
<gene>
    <name evidence="2" type="ORF">TRIVIDRAFT_61862</name>
</gene>
<protein>
    <submittedName>
        <fullName evidence="2">Uncharacterized protein</fullName>
    </submittedName>
</protein>
<dbReference type="EMBL" id="ABDF02000003">
    <property type="protein sequence ID" value="EHK25147.1"/>
    <property type="molecule type" value="Genomic_DNA"/>
</dbReference>
<dbReference type="RefSeq" id="XP_013959361.1">
    <property type="nucleotide sequence ID" value="XM_014103886.1"/>
</dbReference>
<feature type="compositionally biased region" description="Acidic residues" evidence="1">
    <location>
        <begin position="309"/>
        <end position="319"/>
    </location>
</feature>
<dbReference type="Proteomes" id="UP000007115">
    <property type="component" value="Unassembled WGS sequence"/>
</dbReference>
<dbReference type="eggNOG" id="ENOG502RJJE">
    <property type="taxonomic scope" value="Eukaryota"/>
</dbReference>